<accession>A0A7R7VGS7</accession>
<keyword evidence="5" id="KW-1185">Reference proteome</keyword>
<dbReference type="Gene3D" id="3.40.50.720">
    <property type="entry name" value="NAD(P)-binding Rossmann-like Domain"/>
    <property type="match status" value="1"/>
</dbReference>
<dbReference type="EMBL" id="AP024416">
    <property type="protein sequence ID" value="BCR84466.1"/>
    <property type="molecule type" value="Genomic_DNA"/>
</dbReference>
<gene>
    <name evidence="4" type="ORF">ACHE_11868S</name>
</gene>
<dbReference type="PRINTS" id="PR00081">
    <property type="entry name" value="GDHRDH"/>
</dbReference>
<reference evidence="4" key="2">
    <citation type="submission" date="2021-02" db="EMBL/GenBank/DDBJ databases">
        <title>Aspergillus chevalieri M1 genome sequence.</title>
        <authorList>
            <person name="Kadooka C."/>
            <person name="Mori K."/>
            <person name="Futagami T."/>
        </authorList>
    </citation>
    <scope>NUCLEOTIDE SEQUENCE</scope>
    <source>
        <strain evidence="4">M1</strain>
    </source>
</reference>
<protein>
    <recommendedName>
        <fullName evidence="6">Short-chain dehydrogenase</fullName>
    </recommendedName>
</protein>
<keyword evidence="3" id="KW-0560">Oxidoreductase</keyword>
<name>A0A7R7VGS7_ASPCH</name>
<dbReference type="InterPro" id="IPR002347">
    <property type="entry name" value="SDR_fam"/>
</dbReference>
<dbReference type="PANTHER" id="PTHR24320">
    <property type="entry name" value="RETINOL DEHYDROGENASE"/>
    <property type="match status" value="1"/>
</dbReference>
<evidence type="ECO:0008006" key="6">
    <source>
        <dbReference type="Google" id="ProtNLM"/>
    </source>
</evidence>
<evidence type="ECO:0000256" key="2">
    <source>
        <dbReference type="ARBA" id="ARBA00022857"/>
    </source>
</evidence>
<dbReference type="RefSeq" id="XP_043132988.1">
    <property type="nucleotide sequence ID" value="XM_043276484.1"/>
</dbReference>
<evidence type="ECO:0000313" key="5">
    <source>
        <dbReference type="Proteomes" id="UP000637239"/>
    </source>
</evidence>
<dbReference type="SUPFAM" id="SSF51735">
    <property type="entry name" value="NAD(P)-binding Rossmann-fold domains"/>
    <property type="match status" value="1"/>
</dbReference>
<dbReference type="PANTHER" id="PTHR24320:SF236">
    <property type="entry name" value="SHORT-CHAIN DEHYDROGENASE-RELATED"/>
    <property type="match status" value="1"/>
</dbReference>
<dbReference type="KEGG" id="ache:ACHE_11868S"/>
<reference evidence="4" key="1">
    <citation type="submission" date="2021-01" db="EMBL/GenBank/DDBJ databases">
        <authorList>
            <consortium name="Aspergillus chevalieri M1 genome sequencing consortium"/>
            <person name="Kazuki M."/>
            <person name="Futagami T."/>
        </authorList>
    </citation>
    <scope>NUCLEOTIDE SEQUENCE</scope>
    <source>
        <strain evidence="4">M1</strain>
    </source>
</reference>
<dbReference type="Proteomes" id="UP000637239">
    <property type="component" value="Chromosome 1"/>
</dbReference>
<dbReference type="InterPro" id="IPR036291">
    <property type="entry name" value="NAD(P)-bd_dom_sf"/>
</dbReference>
<evidence type="ECO:0000256" key="3">
    <source>
        <dbReference type="ARBA" id="ARBA00023002"/>
    </source>
</evidence>
<sequence>MAMPRKSTLCPYKPVLTEQNLPDQQGKVFIITGGSGGLGKELAAILYQHNAKVYLAARSESKTAEVIKEIQRAHPRSSGQMLFHPLQLDDLTTIKSSAQQFLARESRLDVLWNNAGVMVPPQGSKTAQGYELQLGINNLGHFLFTHFLHPLLVETAKVAPKNSVRVVWVASSAADNAPKPAIDFSNMDYHHDEGIWTKYSRSKAGNVLHAVEYARRAGSQDIISMNGQSLNPGNFVTNLQQTMPKMQLAMFKLISHAPINGAYTELFAGLHPSITQENNGGWVSPFGKLEPVRKDMLDANLCRKYWEWSETQVTPYM</sequence>
<proteinExistence type="inferred from homology"/>
<dbReference type="GeneID" id="66978825"/>
<evidence type="ECO:0000256" key="1">
    <source>
        <dbReference type="ARBA" id="ARBA00006484"/>
    </source>
</evidence>
<comment type="similarity">
    <text evidence="1">Belongs to the short-chain dehydrogenases/reductases (SDR) family.</text>
</comment>
<organism evidence="4 5">
    <name type="scientific">Aspergillus chevalieri</name>
    <name type="common">Eurotium chevalieri</name>
    <dbReference type="NCBI Taxonomy" id="182096"/>
    <lineage>
        <taxon>Eukaryota</taxon>
        <taxon>Fungi</taxon>
        <taxon>Dikarya</taxon>
        <taxon>Ascomycota</taxon>
        <taxon>Pezizomycotina</taxon>
        <taxon>Eurotiomycetes</taxon>
        <taxon>Eurotiomycetidae</taxon>
        <taxon>Eurotiales</taxon>
        <taxon>Aspergillaceae</taxon>
        <taxon>Aspergillus</taxon>
        <taxon>Aspergillus subgen. Aspergillus</taxon>
    </lineage>
</organism>
<dbReference type="AlphaFoldDB" id="A0A7R7VGS7"/>
<keyword evidence="2" id="KW-0521">NADP</keyword>
<dbReference type="Pfam" id="PF00106">
    <property type="entry name" value="adh_short"/>
    <property type="match status" value="1"/>
</dbReference>
<evidence type="ECO:0000313" key="4">
    <source>
        <dbReference type="EMBL" id="BCR84466.1"/>
    </source>
</evidence>
<dbReference type="GO" id="GO:0016491">
    <property type="term" value="F:oxidoreductase activity"/>
    <property type="evidence" value="ECO:0007669"/>
    <property type="project" value="UniProtKB-KW"/>
</dbReference>